<gene>
    <name evidence="3" type="ORF">ACFQO0_11085</name>
</gene>
<comment type="caution">
    <text evidence="3">The sequence shown here is derived from an EMBL/GenBank/DDBJ whole genome shotgun (WGS) entry which is preliminary data.</text>
</comment>
<sequence>MEYSSEDKAVLADTRKAYSLFPCIRHQHPQAATQLSHYKNKKPFQIKEQMAMTSCHACSKEIPDSATHCPECGAPQAVKLTTQTKPTIPKAVLEPLPAGVQGWCWGGFLLNVIWGIRFKVWWGLFALIPFVGIGACFMLGFKGRELAWRKGSWASVEEFNKSQRRWSIAGAVLLVASIAINVLLGFYKEGQKTPLPRNEAVAGMDLSMPPITPENVAATEHVHDETALANVDKEGVDLLETRYGNLTTNAQAQLILDGRLVKPVVQANSSLSIKESFRIGEDHLVLIENRGGSACPALFNFVAVRANGAQSYPTFGTCSDIYQVERIGNSVVLTMQGESNQTHRYVFVNGLLIDNGKQVGTQPAKDFSVEAVVDDPDGFTNVRAQANGQSAIIGRVESGTSFQTHPQNSDWWKVQRAGGSTGFIHHSRIVLMQQRF</sequence>
<feature type="transmembrane region" description="Helical" evidence="1">
    <location>
        <begin position="166"/>
        <end position="187"/>
    </location>
</feature>
<feature type="domain" description="SH3b" evidence="2">
    <location>
        <begin position="368"/>
        <end position="433"/>
    </location>
</feature>
<dbReference type="PROSITE" id="PS51781">
    <property type="entry name" value="SH3B"/>
    <property type="match status" value="1"/>
</dbReference>
<evidence type="ECO:0000313" key="4">
    <source>
        <dbReference type="Proteomes" id="UP001596379"/>
    </source>
</evidence>
<reference evidence="4" key="1">
    <citation type="journal article" date="2019" name="Int. J. Syst. Evol. Microbiol.">
        <title>The Global Catalogue of Microorganisms (GCM) 10K type strain sequencing project: providing services to taxonomists for standard genome sequencing and annotation.</title>
        <authorList>
            <consortium name="The Broad Institute Genomics Platform"/>
            <consortium name="The Broad Institute Genome Sequencing Center for Infectious Disease"/>
            <person name="Wu L."/>
            <person name="Ma J."/>
        </authorList>
    </citation>
    <scope>NUCLEOTIDE SEQUENCE [LARGE SCALE GENOMIC DNA]</scope>
    <source>
        <strain evidence="4">CCUG 36956</strain>
    </source>
</reference>
<dbReference type="RefSeq" id="WP_382234587.1">
    <property type="nucleotide sequence ID" value="NZ_JBHTCC010000002.1"/>
</dbReference>
<evidence type="ECO:0000313" key="3">
    <source>
        <dbReference type="EMBL" id="MFC7298976.1"/>
    </source>
</evidence>
<accession>A0ABW2J7L2</accession>
<dbReference type="Pfam" id="PF08239">
    <property type="entry name" value="SH3_3"/>
    <property type="match status" value="1"/>
</dbReference>
<dbReference type="InterPro" id="IPR003646">
    <property type="entry name" value="SH3-like_bac-type"/>
</dbReference>
<dbReference type="EMBL" id="JBHTCC010000002">
    <property type="protein sequence ID" value="MFC7298976.1"/>
    <property type="molecule type" value="Genomic_DNA"/>
</dbReference>
<protein>
    <submittedName>
        <fullName evidence="3">SH3 domain-containing protein</fullName>
    </submittedName>
</protein>
<evidence type="ECO:0000259" key="2">
    <source>
        <dbReference type="PROSITE" id="PS51781"/>
    </source>
</evidence>
<keyword evidence="1" id="KW-1133">Transmembrane helix</keyword>
<proteinExistence type="predicted"/>
<keyword evidence="4" id="KW-1185">Reference proteome</keyword>
<feature type="transmembrane region" description="Helical" evidence="1">
    <location>
        <begin position="120"/>
        <end position="141"/>
    </location>
</feature>
<dbReference type="Gene3D" id="2.30.30.40">
    <property type="entry name" value="SH3 Domains"/>
    <property type="match status" value="1"/>
</dbReference>
<evidence type="ECO:0000256" key="1">
    <source>
        <dbReference type="SAM" id="Phobius"/>
    </source>
</evidence>
<dbReference type="Proteomes" id="UP001596379">
    <property type="component" value="Unassembled WGS sequence"/>
</dbReference>
<keyword evidence="1" id="KW-0812">Transmembrane</keyword>
<name>A0ABW2J7L2_9BURK</name>
<keyword evidence="1" id="KW-0472">Membrane</keyword>
<organism evidence="3 4">
    <name type="scientific">Herminiimonas aquatilis</name>
    <dbReference type="NCBI Taxonomy" id="345342"/>
    <lineage>
        <taxon>Bacteria</taxon>
        <taxon>Pseudomonadati</taxon>
        <taxon>Pseudomonadota</taxon>
        <taxon>Betaproteobacteria</taxon>
        <taxon>Burkholderiales</taxon>
        <taxon>Oxalobacteraceae</taxon>
        <taxon>Herminiimonas</taxon>
    </lineage>
</organism>